<dbReference type="InterPro" id="IPR004653">
    <property type="entry name" value="DusA"/>
</dbReference>
<gene>
    <name evidence="4" type="ORF">F3Y22_tig00004013pilonHSYRG00067</name>
</gene>
<protein>
    <submittedName>
        <fullName evidence="4">Uncharacterized protein</fullName>
    </submittedName>
</protein>
<proteinExistence type="predicted"/>
<comment type="caution">
    <text evidence="4">The sequence shown here is derived from an EMBL/GenBank/DDBJ whole genome shotgun (WGS) entry which is preliminary data.</text>
</comment>
<keyword evidence="1" id="KW-0820">tRNA-binding</keyword>
<evidence type="ECO:0000313" key="4">
    <source>
        <dbReference type="EMBL" id="KAE8729000.1"/>
    </source>
</evidence>
<reference evidence="4" key="1">
    <citation type="submission" date="2019-09" db="EMBL/GenBank/DDBJ databases">
        <title>Draft genome information of white flower Hibiscus syriacus.</title>
        <authorList>
            <person name="Kim Y.-M."/>
        </authorList>
    </citation>
    <scope>NUCLEOTIDE SEQUENCE [LARGE SCALE GENOMIC DNA]</scope>
    <source>
        <strain evidence="4">YM2019G1</strain>
    </source>
</reference>
<dbReference type="GO" id="GO:0017150">
    <property type="term" value="F:tRNA dihydrouridine synthase activity"/>
    <property type="evidence" value="ECO:0007669"/>
    <property type="project" value="InterPro"/>
</dbReference>
<dbReference type="PANTHER" id="PTHR42907:SF1">
    <property type="entry name" value="FMN-LINKED OXIDOREDUCTASES SUPERFAMILY PROTEIN"/>
    <property type="match status" value="1"/>
</dbReference>
<accession>A0A6A3CI63</accession>
<evidence type="ECO:0000256" key="2">
    <source>
        <dbReference type="ARBA" id="ARBA00022857"/>
    </source>
</evidence>
<keyword evidence="5" id="KW-1185">Reference proteome</keyword>
<evidence type="ECO:0000313" key="5">
    <source>
        <dbReference type="Proteomes" id="UP000436088"/>
    </source>
</evidence>
<dbReference type="EMBL" id="VEPZ02000241">
    <property type="protein sequence ID" value="KAE8729000.1"/>
    <property type="molecule type" value="Genomic_DNA"/>
</dbReference>
<sequence>MVLWLDELHITTLGKLWDALILQYMVHQVVALHAARSFSDIKNMDSVLGSDGNNRPNVRDVATPLINLFHSEPGNGLWKRQADSAFMHCKTMKSFFEETLVALPDSVLDAPIAGGIPSGREDLFADVHDLMSPPFNAREEEALYA</sequence>
<evidence type="ECO:0000256" key="1">
    <source>
        <dbReference type="ARBA" id="ARBA00022555"/>
    </source>
</evidence>
<name>A0A6A3CI63_HIBSY</name>
<dbReference type="PANTHER" id="PTHR42907">
    <property type="entry name" value="FMN-LINKED OXIDOREDUCTASES SUPERFAMILY PROTEIN"/>
    <property type="match status" value="1"/>
</dbReference>
<evidence type="ECO:0000256" key="3">
    <source>
        <dbReference type="ARBA" id="ARBA00022884"/>
    </source>
</evidence>
<dbReference type="Proteomes" id="UP000436088">
    <property type="component" value="Unassembled WGS sequence"/>
</dbReference>
<keyword evidence="2" id="KW-0521">NADP</keyword>
<keyword evidence="3" id="KW-0694">RNA-binding</keyword>
<dbReference type="GO" id="GO:0000049">
    <property type="term" value="F:tRNA binding"/>
    <property type="evidence" value="ECO:0007669"/>
    <property type="project" value="UniProtKB-KW"/>
</dbReference>
<organism evidence="4 5">
    <name type="scientific">Hibiscus syriacus</name>
    <name type="common">Rose of Sharon</name>
    <dbReference type="NCBI Taxonomy" id="106335"/>
    <lineage>
        <taxon>Eukaryota</taxon>
        <taxon>Viridiplantae</taxon>
        <taxon>Streptophyta</taxon>
        <taxon>Embryophyta</taxon>
        <taxon>Tracheophyta</taxon>
        <taxon>Spermatophyta</taxon>
        <taxon>Magnoliopsida</taxon>
        <taxon>eudicotyledons</taxon>
        <taxon>Gunneridae</taxon>
        <taxon>Pentapetalae</taxon>
        <taxon>rosids</taxon>
        <taxon>malvids</taxon>
        <taxon>Malvales</taxon>
        <taxon>Malvaceae</taxon>
        <taxon>Malvoideae</taxon>
        <taxon>Hibiscus</taxon>
    </lineage>
</organism>
<dbReference type="AlphaFoldDB" id="A0A6A3CI63"/>